<organism evidence="6">
    <name type="scientific">Achlya hypogyna</name>
    <name type="common">Oomycete</name>
    <name type="synonym">Protoachlya hypogyna</name>
    <dbReference type="NCBI Taxonomy" id="1202772"/>
    <lineage>
        <taxon>Eukaryota</taxon>
        <taxon>Sar</taxon>
        <taxon>Stramenopiles</taxon>
        <taxon>Oomycota</taxon>
        <taxon>Saprolegniomycetes</taxon>
        <taxon>Saprolegniales</taxon>
        <taxon>Achlyaceae</taxon>
        <taxon>Achlya</taxon>
    </lineage>
</organism>
<feature type="compositionally biased region" description="Low complexity" evidence="3">
    <location>
        <begin position="344"/>
        <end position="363"/>
    </location>
</feature>
<dbReference type="InterPro" id="IPR013128">
    <property type="entry name" value="Peptidase_C1A"/>
</dbReference>
<evidence type="ECO:0000256" key="4">
    <source>
        <dbReference type="SAM" id="SignalP"/>
    </source>
</evidence>
<dbReference type="Pfam" id="PF00112">
    <property type="entry name" value="Peptidase_C1"/>
    <property type="match status" value="1"/>
</dbReference>
<dbReference type="EMBL" id="KM039000">
    <property type="protein sequence ID" value="AIG56461.1"/>
    <property type="molecule type" value="Genomic_DNA"/>
</dbReference>
<protein>
    <submittedName>
        <fullName evidence="7">Cysteine protease family C01A</fullName>
    </submittedName>
    <submittedName>
        <fullName evidence="6">Secreted protein</fullName>
    </submittedName>
</protein>
<evidence type="ECO:0000313" key="6">
    <source>
        <dbReference type="EMBL" id="AIG56461.1"/>
    </source>
</evidence>
<gene>
    <name evidence="7" type="ORF">ACHHYP_16198</name>
</gene>
<dbReference type="InterPro" id="IPR038765">
    <property type="entry name" value="Papain-like_cys_pep_sf"/>
</dbReference>
<sequence>MKTVLLSMVATATAAAMALDERTALTSELAQWKASAAGKVAIQEGLAKPANEESLSDDELLRFAATKKIVAQLNREHPDAEFSTDNPFALLTEAEFAAYVKGSFGRGAPERNLRADVEARELTAEQRQASGIDWSADKCNPSMKNQGQCGSCWTFSSVGVAEQAHCLVTGSLLDLSEQQLVSCDSSSGQGCQGGWPWKALDYISSYGLCTEADYPYTSGSSGQNGKCKTSCQKTKLSIGATVNIQGESALQSALNKQAVQVIVEAGNNVWRNYKSGVVKSCPGAQSDHAVIAVGYGNLNGVDHFKIKNSWGTTWGAGGYIYLQRGVGGNGMCNVAEHPSYPAISGPQPTSQGPVPTTPTPTTTAPDQCNGCSECYYPAGETCYDFDQATCEYLSSNYNTIWCGN</sequence>
<dbReference type="EMBL" id="JNBR01002484">
    <property type="protein sequence ID" value="OQR82342.1"/>
    <property type="molecule type" value="Genomic_DNA"/>
</dbReference>
<dbReference type="AlphaFoldDB" id="A0A0A7CPH1"/>
<evidence type="ECO:0000259" key="5">
    <source>
        <dbReference type="SMART" id="SM00645"/>
    </source>
</evidence>
<dbReference type="GO" id="GO:0008234">
    <property type="term" value="F:cysteine-type peptidase activity"/>
    <property type="evidence" value="ECO:0007669"/>
    <property type="project" value="InterPro"/>
</dbReference>
<dbReference type="SMART" id="SM00645">
    <property type="entry name" value="Pept_C1"/>
    <property type="match status" value="1"/>
</dbReference>
<dbReference type="InterPro" id="IPR039417">
    <property type="entry name" value="Peptidase_C1A_papain-like"/>
</dbReference>
<dbReference type="STRING" id="1202772.A0A0A7CPH1"/>
<evidence type="ECO:0000256" key="2">
    <source>
        <dbReference type="ARBA" id="ARBA00023145"/>
    </source>
</evidence>
<comment type="similarity">
    <text evidence="1">Belongs to the peptidase C1 family.</text>
</comment>
<keyword evidence="4" id="KW-0732">Signal</keyword>
<keyword evidence="7" id="KW-0645">Protease</keyword>
<evidence type="ECO:0000313" key="7">
    <source>
        <dbReference type="EMBL" id="OQR82342.1"/>
    </source>
</evidence>
<dbReference type="Proteomes" id="UP000243579">
    <property type="component" value="Unassembled WGS sequence"/>
</dbReference>
<evidence type="ECO:0000313" key="8">
    <source>
        <dbReference type="Proteomes" id="UP000243579"/>
    </source>
</evidence>
<feature type="domain" description="Peptidase C1A papain C-terminal" evidence="5">
    <location>
        <begin position="128"/>
        <end position="342"/>
    </location>
</feature>
<dbReference type="InterPro" id="IPR000169">
    <property type="entry name" value="Pept_cys_AS"/>
</dbReference>
<evidence type="ECO:0000256" key="1">
    <source>
        <dbReference type="ARBA" id="ARBA00008455"/>
    </source>
</evidence>
<dbReference type="PROSITE" id="PS00139">
    <property type="entry name" value="THIOL_PROTEASE_CYS"/>
    <property type="match status" value="1"/>
</dbReference>
<feature type="region of interest" description="Disordered" evidence="3">
    <location>
        <begin position="342"/>
        <end position="363"/>
    </location>
</feature>
<feature type="chain" id="PRO_5005391478" evidence="4">
    <location>
        <begin position="19"/>
        <end position="404"/>
    </location>
</feature>
<dbReference type="SUPFAM" id="SSF54001">
    <property type="entry name" value="Cysteine proteinases"/>
    <property type="match status" value="1"/>
</dbReference>
<keyword evidence="8" id="KW-1185">Reference proteome</keyword>
<keyword evidence="7" id="KW-0378">Hydrolase</keyword>
<dbReference type="GO" id="GO:0006508">
    <property type="term" value="P:proteolysis"/>
    <property type="evidence" value="ECO:0007669"/>
    <property type="project" value="UniProtKB-KW"/>
</dbReference>
<dbReference type="InterPro" id="IPR000668">
    <property type="entry name" value="Peptidase_C1A_C"/>
</dbReference>
<dbReference type="CDD" id="cd02248">
    <property type="entry name" value="Peptidase_C1A"/>
    <property type="match status" value="1"/>
</dbReference>
<dbReference type="PANTHER" id="PTHR12411">
    <property type="entry name" value="CYSTEINE PROTEASE FAMILY C1-RELATED"/>
    <property type="match status" value="1"/>
</dbReference>
<name>A0A0A7CPH1_ACHHY</name>
<evidence type="ECO:0000256" key="3">
    <source>
        <dbReference type="SAM" id="MobiDB-lite"/>
    </source>
</evidence>
<feature type="signal peptide" evidence="4">
    <location>
        <begin position="1"/>
        <end position="18"/>
    </location>
</feature>
<keyword evidence="2" id="KW-0865">Zymogen</keyword>
<accession>A0A0A7CPH1</accession>
<reference evidence="6 8" key="1">
    <citation type="journal article" date="2014" name="Genome Biol. Evol.">
        <title>The secreted proteins of Achlya hypogyna and Thraustotheca clavata identify the ancestral oomycete secretome and reveal gene acquisitions by horizontal gene transfer.</title>
        <authorList>
            <person name="Misner I."/>
            <person name="Blouin N."/>
            <person name="Leonard G."/>
            <person name="Richards T.A."/>
            <person name="Lane C.E."/>
        </authorList>
    </citation>
    <scope>NUCLEOTIDE SEQUENCE</scope>
    <source>
        <strain evidence="6 8">ATCC 48635</strain>
    </source>
</reference>
<dbReference type="OrthoDB" id="10253408at2759"/>
<proteinExistence type="inferred from homology"/>
<dbReference type="PRINTS" id="PR00705">
    <property type="entry name" value="PAPAIN"/>
</dbReference>
<dbReference type="Gene3D" id="3.90.70.10">
    <property type="entry name" value="Cysteine proteinases"/>
    <property type="match status" value="1"/>
</dbReference>